<evidence type="ECO:0000256" key="1">
    <source>
        <dbReference type="SAM" id="MobiDB-lite"/>
    </source>
</evidence>
<keyword evidence="3" id="KW-1185">Reference proteome</keyword>
<gene>
    <name evidence="2" type="ORF">DPMN_109293</name>
</gene>
<organism evidence="2 3">
    <name type="scientific">Dreissena polymorpha</name>
    <name type="common">Zebra mussel</name>
    <name type="synonym">Mytilus polymorpha</name>
    <dbReference type="NCBI Taxonomy" id="45954"/>
    <lineage>
        <taxon>Eukaryota</taxon>
        <taxon>Metazoa</taxon>
        <taxon>Spiralia</taxon>
        <taxon>Lophotrochozoa</taxon>
        <taxon>Mollusca</taxon>
        <taxon>Bivalvia</taxon>
        <taxon>Autobranchia</taxon>
        <taxon>Heteroconchia</taxon>
        <taxon>Euheterodonta</taxon>
        <taxon>Imparidentia</taxon>
        <taxon>Neoheterodontei</taxon>
        <taxon>Myida</taxon>
        <taxon>Dreissenoidea</taxon>
        <taxon>Dreissenidae</taxon>
        <taxon>Dreissena</taxon>
    </lineage>
</organism>
<dbReference type="AlphaFoldDB" id="A0A9D4KAH8"/>
<comment type="caution">
    <text evidence="2">The sequence shown here is derived from an EMBL/GenBank/DDBJ whole genome shotgun (WGS) entry which is preliminary data.</text>
</comment>
<feature type="compositionally biased region" description="Polar residues" evidence="1">
    <location>
        <begin position="29"/>
        <end position="38"/>
    </location>
</feature>
<name>A0A9D4KAH8_DREPO</name>
<accession>A0A9D4KAH8</accession>
<evidence type="ECO:0000313" key="3">
    <source>
        <dbReference type="Proteomes" id="UP000828390"/>
    </source>
</evidence>
<reference evidence="2" key="2">
    <citation type="submission" date="2020-11" db="EMBL/GenBank/DDBJ databases">
        <authorList>
            <person name="McCartney M.A."/>
            <person name="Auch B."/>
            <person name="Kono T."/>
            <person name="Mallez S."/>
            <person name="Becker A."/>
            <person name="Gohl D.M."/>
            <person name="Silverstein K.A.T."/>
            <person name="Koren S."/>
            <person name="Bechman K.B."/>
            <person name="Herman A."/>
            <person name="Abrahante J.E."/>
            <person name="Garbe J."/>
        </authorList>
    </citation>
    <scope>NUCLEOTIDE SEQUENCE</scope>
    <source>
        <strain evidence="2">Duluth1</strain>
        <tissue evidence="2">Whole animal</tissue>
    </source>
</reference>
<protein>
    <submittedName>
        <fullName evidence="2">Uncharacterized protein</fullName>
    </submittedName>
</protein>
<dbReference type="EMBL" id="JAIWYP010000004">
    <property type="protein sequence ID" value="KAH3835924.1"/>
    <property type="molecule type" value="Genomic_DNA"/>
</dbReference>
<feature type="region of interest" description="Disordered" evidence="1">
    <location>
        <begin position="29"/>
        <end position="50"/>
    </location>
</feature>
<proteinExistence type="predicted"/>
<reference evidence="2" key="1">
    <citation type="journal article" date="2019" name="bioRxiv">
        <title>The Genome of the Zebra Mussel, Dreissena polymorpha: A Resource for Invasive Species Research.</title>
        <authorList>
            <person name="McCartney M.A."/>
            <person name="Auch B."/>
            <person name="Kono T."/>
            <person name="Mallez S."/>
            <person name="Zhang Y."/>
            <person name="Obille A."/>
            <person name="Becker A."/>
            <person name="Abrahante J.E."/>
            <person name="Garbe J."/>
            <person name="Badalamenti J.P."/>
            <person name="Herman A."/>
            <person name="Mangelson H."/>
            <person name="Liachko I."/>
            <person name="Sullivan S."/>
            <person name="Sone E.D."/>
            <person name="Koren S."/>
            <person name="Silverstein K.A.T."/>
            <person name="Beckman K.B."/>
            <person name="Gohl D.M."/>
        </authorList>
    </citation>
    <scope>NUCLEOTIDE SEQUENCE</scope>
    <source>
        <strain evidence="2">Duluth1</strain>
        <tissue evidence="2">Whole animal</tissue>
    </source>
</reference>
<dbReference type="Proteomes" id="UP000828390">
    <property type="component" value="Unassembled WGS sequence"/>
</dbReference>
<evidence type="ECO:0000313" key="2">
    <source>
        <dbReference type="EMBL" id="KAH3835924.1"/>
    </source>
</evidence>
<sequence length="114" mass="12661">MFTSIYFNCVWYIIDGLFYKAGFPLPIRSTRSSPTKRSGTVVGGDRRSGSEDRVDREAIVLLVELRSRDDRAEIGKMSCGGRVLSTRVELGRVWSGNFGDRDDRVDLIGSGNPA</sequence>